<organism evidence="1">
    <name type="scientific">marine sediment metagenome</name>
    <dbReference type="NCBI Taxonomy" id="412755"/>
    <lineage>
        <taxon>unclassified sequences</taxon>
        <taxon>metagenomes</taxon>
        <taxon>ecological metagenomes</taxon>
    </lineage>
</organism>
<reference evidence="1" key="1">
    <citation type="journal article" date="2015" name="Nature">
        <title>Complex archaea that bridge the gap between prokaryotes and eukaryotes.</title>
        <authorList>
            <person name="Spang A."/>
            <person name="Saw J.H."/>
            <person name="Jorgensen S.L."/>
            <person name="Zaremba-Niedzwiedzka K."/>
            <person name="Martijn J."/>
            <person name="Lind A.E."/>
            <person name="van Eijk R."/>
            <person name="Schleper C."/>
            <person name="Guy L."/>
            <person name="Ettema T.J."/>
        </authorList>
    </citation>
    <scope>NUCLEOTIDE SEQUENCE</scope>
</reference>
<evidence type="ECO:0000313" key="1">
    <source>
        <dbReference type="EMBL" id="KKK88062.1"/>
    </source>
</evidence>
<gene>
    <name evidence="1" type="ORF">LCGC14_2746940</name>
</gene>
<accession>A0A0F8Z2S8</accession>
<name>A0A0F8Z2S8_9ZZZZ</name>
<dbReference type="EMBL" id="LAZR01050124">
    <property type="protein sequence ID" value="KKK88062.1"/>
    <property type="molecule type" value="Genomic_DNA"/>
</dbReference>
<comment type="caution">
    <text evidence="1">The sequence shown here is derived from an EMBL/GenBank/DDBJ whole genome shotgun (WGS) entry which is preliminary data.</text>
</comment>
<proteinExistence type="predicted"/>
<sequence>MASRLLKVPPNTAVTAAPQAVVFNQGDTYTLRNTDTTNSLYYLHDPGTYVQDNTTGFAGLAAALKSAGGSELKAGEEVVIKRAPPWVMVVCATTLTATLQVDAGDVHAAIGVSAITKAMLAESSLYEDRIPLSACMQQDGAPMTVGGGAGHFSIDWTPEAAENCSLLGEDAGGTTKTDVLVFEYVIPAEYKDPQDLKVVTNWKYITDGTVTAKSLDLLLFKLGEDSVPGADICATTIRTLTTSPADYTFTITPATLAPGDVIIGVFAASMTETAGGGKFLNAVALSLRIQLDRTV</sequence>
<protein>
    <submittedName>
        <fullName evidence="1">Uncharacterized protein</fullName>
    </submittedName>
</protein>
<dbReference type="AlphaFoldDB" id="A0A0F8Z2S8"/>